<proteinExistence type="predicted"/>
<accession>A0A2G8RK86</accession>
<keyword evidence="3" id="KW-1185">Reference proteome</keyword>
<dbReference type="Proteomes" id="UP000231259">
    <property type="component" value="Unassembled WGS sequence"/>
</dbReference>
<name>A0A2G8RK86_9RHOB</name>
<protein>
    <submittedName>
        <fullName evidence="2">Uncharacterized protein</fullName>
    </submittedName>
</protein>
<feature type="region of interest" description="Disordered" evidence="1">
    <location>
        <begin position="51"/>
        <end position="70"/>
    </location>
</feature>
<evidence type="ECO:0000256" key="1">
    <source>
        <dbReference type="SAM" id="MobiDB-lite"/>
    </source>
</evidence>
<organism evidence="2 3">
    <name type="scientific">Puniceibacterium antarcticum</name>
    <dbReference type="NCBI Taxonomy" id="1206336"/>
    <lineage>
        <taxon>Bacteria</taxon>
        <taxon>Pseudomonadati</taxon>
        <taxon>Pseudomonadota</taxon>
        <taxon>Alphaproteobacteria</taxon>
        <taxon>Rhodobacterales</taxon>
        <taxon>Paracoccaceae</taxon>
        <taxon>Puniceibacterium</taxon>
    </lineage>
</organism>
<dbReference type="EMBL" id="AWWI01000017">
    <property type="protein sequence ID" value="PIL21979.1"/>
    <property type="molecule type" value="Genomic_DNA"/>
</dbReference>
<comment type="caution">
    <text evidence="2">The sequence shown here is derived from an EMBL/GenBank/DDBJ whole genome shotgun (WGS) entry which is preliminary data.</text>
</comment>
<evidence type="ECO:0000313" key="3">
    <source>
        <dbReference type="Proteomes" id="UP000231259"/>
    </source>
</evidence>
<sequence length="70" mass="7808">MLRQGLPVHLEMRDLGDEEEPVEQQVVGPLFDQEHDAARLIPGAGLMFQIMGPQPGFGQTPSSRQRRALQ</sequence>
<evidence type="ECO:0000313" key="2">
    <source>
        <dbReference type="EMBL" id="PIL21979.1"/>
    </source>
</evidence>
<gene>
    <name evidence="2" type="ORF">P775_01395</name>
</gene>
<reference evidence="2 3" key="1">
    <citation type="submission" date="2013-09" db="EMBL/GenBank/DDBJ databases">
        <title>Genome sequencing of Phaeobacter antarcticus sp. nov. SM1211.</title>
        <authorList>
            <person name="Zhang X.-Y."/>
            <person name="Liu C."/>
            <person name="Chen X.-L."/>
            <person name="Xie B.-B."/>
            <person name="Qin Q.-L."/>
            <person name="Rong J.-C."/>
            <person name="Zhang Y.-Z."/>
        </authorList>
    </citation>
    <scope>NUCLEOTIDE SEQUENCE [LARGE SCALE GENOMIC DNA]</scope>
    <source>
        <strain evidence="2 3">SM1211</strain>
    </source>
</reference>
<dbReference type="AlphaFoldDB" id="A0A2G8RK86"/>